<evidence type="ECO:0000313" key="3">
    <source>
        <dbReference type="Proteomes" id="UP000483094"/>
    </source>
</evidence>
<reference evidence="2 3" key="1">
    <citation type="submission" date="2019-11" db="EMBL/GenBank/DDBJ databases">
        <title>Growth characteristics of pneumococcus vary with the chemical composition of the capsule and with environmental conditions.</title>
        <authorList>
            <person name="Tothpal A."/>
            <person name="Desobry K."/>
            <person name="Joshi S."/>
            <person name="Wyllie A.L."/>
            <person name="Weinberger D.M."/>
        </authorList>
    </citation>
    <scope>NUCLEOTIDE SEQUENCE [LARGE SCALE GENOMIC DNA]</scope>
    <source>
        <strain evidence="3">pnumococcus19F</strain>
    </source>
</reference>
<name>A0A6G2DH89_STREE</name>
<keyword evidence="1" id="KW-0812">Transmembrane</keyword>
<organism evidence="2 3">
    <name type="scientific">Streptococcus pneumoniae</name>
    <dbReference type="NCBI Taxonomy" id="1313"/>
    <lineage>
        <taxon>Bacteria</taxon>
        <taxon>Bacillati</taxon>
        <taxon>Bacillota</taxon>
        <taxon>Bacilli</taxon>
        <taxon>Lactobacillales</taxon>
        <taxon>Streptococcaceae</taxon>
        <taxon>Streptococcus</taxon>
    </lineage>
</organism>
<dbReference type="EMBL" id="WNHQ01002049">
    <property type="protein sequence ID" value="MTV75351.1"/>
    <property type="molecule type" value="Genomic_DNA"/>
</dbReference>
<accession>A0A6G2DH89</accession>
<feature type="non-terminal residue" evidence="2">
    <location>
        <position position="45"/>
    </location>
</feature>
<proteinExistence type="predicted"/>
<keyword evidence="1" id="KW-1133">Transmembrane helix</keyword>
<dbReference type="AlphaFoldDB" id="A0A6G2DH89"/>
<evidence type="ECO:0000313" key="2">
    <source>
        <dbReference type="EMBL" id="MTV75351.1"/>
    </source>
</evidence>
<dbReference type="Proteomes" id="UP000483094">
    <property type="component" value="Unassembled WGS sequence"/>
</dbReference>
<keyword evidence="1" id="KW-0472">Membrane</keyword>
<gene>
    <name evidence="2" type="ORF">GM540_15545</name>
</gene>
<feature type="transmembrane region" description="Helical" evidence="1">
    <location>
        <begin position="20"/>
        <end position="38"/>
    </location>
</feature>
<protein>
    <submittedName>
        <fullName evidence="2">Prephenate dehydratase</fullName>
    </submittedName>
</protein>
<comment type="caution">
    <text evidence="2">The sequence shown here is derived from an EMBL/GenBank/DDBJ whole genome shotgun (WGS) entry which is preliminary data.</text>
</comment>
<sequence length="45" mass="5138">MFEHYSVADLFANLYKKRKANILALIALFALIAVPFTIKAVRNKN</sequence>
<evidence type="ECO:0000256" key="1">
    <source>
        <dbReference type="SAM" id="Phobius"/>
    </source>
</evidence>